<dbReference type="InterPro" id="IPR035810">
    <property type="entry name" value="PEBP_euk"/>
</dbReference>
<dbReference type="Pfam" id="PF01161">
    <property type="entry name" value="PBP"/>
    <property type="match status" value="1"/>
</dbReference>
<keyword evidence="3" id="KW-1185">Reference proteome</keyword>
<evidence type="ECO:0000313" key="2">
    <source>
        <dbReference type="EMBL" id="KAF2895555.1"/>
    </source>
</evidence>
<keyword evidence="1" id="KW-0732">Signal</keyword>
<comment type="caution">
    <text evidence="2">The sequence shown here is derived from an EMBL/GenBank/DDBJ whole genome shotgun (WGS) entry which is preliminary data.</text>
</comment>
<evidence type="ECO:0000256" key="1">
    <source>
        <dbReference type="SAM" id="SignalP"/>
    </source>
</evidence>
<reference evidence="2" key="1">
    <citation type="submission" date="2019-08" db="EMBL/GenBank/DDBJ databases">
        <title>The genome of the North American firefly Photinus pyralis.</title>
        <authorList>
            <consortium name="Photinus pyralis genome working group"/>
            <person name="Fallon T.R."/>
            <person name="Sander Lower S.E."/>
            <person name="Weng J.-K."/>
        </authorList>
    </citation>
    <scope>NUCLEOTIDE SEQUENCE</scope>
    <source>
        <strain evidence="2">TRF0915ILg1</strain>
        <tissue evidence="2">Whole body</tissue>
    </source>
</reference>
<organism evidence="2 3">
    <name type="scientific">Ignelater luminosus</name>
    <name type="common">Cucubano</name>
    <name type="synonym">Pyrophorus luminosus</name>
    <dbReference type="NCBI Taxonomy" id="2038154"/>
    <lineage>
        <taxon>Eukaryota</taxon>
        <taxon>Metazoa</taxon>
        <taxon>Ecdysozoa</taxon>
        <taxon>Arthropoda</taxon>
        <taxon>Hexapoda</taxon>
        <taxon>Insecta</taxon>
        <taxon>Pterygota</taxon>
        <taxon>Neoptera</taxon>
        <taxon>Endopterygota</taxon>
        <taxon>Coleoptera</taxon>
        <taxon>Polyphaga</taxon>
        <taxon>Elateriformia</taxon>
        <taxon>Elateroidea</taxon>
        <taxon>Elateridae</taxon>
        <taxon>Agrypninae</taxon>
        <taxon>Pyrophorini</taxon>
        <taxon>Ignelater</taxon>
    </lineage>
</organism>
<protein>
    <submittedName>
        <fullName evidence="2">Uncharacterized protein</fullName>
    </submittedName>
</protein>
<gene>
    <name evidence="2" type="ORF">ILUMI_10619</name>
</gene>
<accession>A0A8K0D6Q1</accession>
<dbReference type="PANTHER" id="PTHR11362">
    <property type="entry name" value="PHOSPHATIDYLETHANOLAMINE-BINDING PROTEIN"/>
    <property type="match status" value="1"/>
</dbReference>
<dbReference type="InterPro" id="IPR036610">
    <property type="entry name" value="PEBP-like_sf"/>
</dbReference>
<dbReference type="SUPFAM" id="SSF49777">
    <property type="entry name" value="PEBP-like"/>
    <property type="match status" value="1"/>
</dbReference>
<sequence length="190" mass="21540">MKFCLLFLVVNLYLCAGDDDVEQAFKSNEIVSDTIDKAPNEKLEVKYTTSKKEPSLGNEMAPRDVREKPEVNFDAEENAYYTLAMVDPDAPSRKNPTKREWLHWLVVNIPKGGIDKGETITQYVGSGPPKDSGLHRYVFLLYKQPGKIEFNEPNLAKSGPNFSIKKFAEKYNLDHPIAGNFFQAQYDDSV</sequence>
<dbReference type="OrthoDB" id="2506647at2759"/>
<dbReference type="AlphaFoldDB" id="A0A8K0D6Q1"/>
<dbReference type="EMBL" id="VTPC01005812">
    <property type="protein sequence ID" value="KAF2895555.1"/>
    <property type="molecule type" value="Genomic_DNA"/>
</dbReference>
<dbReference type="InterPro" id="IPR008914">
    <property type="entry name" value="PEBP"/>
</dbReference>
<proteinExistence type="predicted"/>
<feature type="chain" id="PRO_5035471926" evidence="1">
    <location>
        <begin position="18"/>
        <end position="190"/>
    </location>
</feature>
<dbReference type="Gene3D" id="3.90.280.10">
    <property type="entry name" value="PEBP-like"/>
    <property type="match status" value="1"/>
</dbReference>
<dbReference type="CDD" id="cd00866">
    <property type="entry name" value="PEBP_euk"/>
    <property type="match status" value="1"/>
</dbReference>
<name>A0A8K0D6Q1_IGNLU</name>
<dbReference type="Proteomes" id="UP000801492">
    <property type="component" value="Unassembled WGS sequence"/>
</dbReference>
<dbReference type="PANTHER" id="PTHR11362:SF82">
    <property type="entry name" value="PHOSPHATIDYLETHANOLAMINE-BINDING PROTEIN 4"/>
    <property type="match status" value="1"/>
</dbReference>
<feature type="signal peptide" evidence="1">
    <location>
        <begin position="1"/>
        <end position="17"/>
    </location>
</feature>
<evidence type="ECO:0000313" key="3">
    <source>
        <dbReference type="Proteomes" id="UP000801492"/>
    </source>
</evidence>